<dbReference type="GO" id="GO:0005829">
    <property type="term" value="C:cytosol"/>
    <property type="evidence" value="ECO:0007669"/>
    <property type="project" value="TreeGrafter"/>
</dbReference>
<dbReference type="Gene3D" id="3.40.1740.10">
    <property type="entry name" value="VC0467-like"/>
    <property type="match status" value="1"/>
</dbReference>
<dbReference type="Pfam" id="PF02622">
    <property type="entry name" value="DUF179"/>
    <property type="match status" value="1"/>
</dbReference>
<organism evidence="3 4">
    <name type="scientific">Candidatus Chlamydia sanziniae</name>
    <dbReference type="NCBI Taxonomy" id="1806891"/>
    <lineage>
        <taxon>Bacteria</taxon>
        <taxon>Pseudomonadati</taxon>
        <taxon>Chlamydiota</taxon>
        <taxon>Chlamydiia</taxon>
        <taxon>Chlamydiales</taxon>
        <taxon>Chlamydiaceae</taxon>
        <taxon>Chlamydia/Chlamydophila group</taxon>
        <taxon>Chlamydia</taxon>
    </lineage>
</organism>
<proteinExistence type="inferred from homology"/>
<dbReference type="InterPro" id="IPR003774">
    <property type="entry name" value="AlgH-like"/>
</dbReference>
<dbReference type="SUPFAM" id="SSF143456">
    <property type="entry name" value="VC0467-like"/>
    <property type="match status" value="1"/>
</dbReference>
<dbReference type="PANTHER" id="PTHR30327">
    <property type="entry name" value="UNCHARACTERIZED PROTEIN YQGE"/>
    <property type="match status" value="1"/>
</dbReference>
<keyword evidence="4" id="KW-1185">Reference proteome</keyword>
<dbReference type="OrthoDB" id="9807486at2"/>
<dbReference type="EMBL" id="CP014639">
    <property type="protein sequence ID" value="ANH78919.1"/>
    <property type="molecule type" value="Genomic_DNA"/>
</dbReference>
<evidence type="ECO:0000256" key="1">
    <source>
        <dbReference type="ARBA" id="ARBA00009600"/>
    </source>
</evidence>
<dbReference type="NCBIfam" id="NF001271">
    <property type="entry name" value="PRK00228.2-3"/>
    <property type="match status" value="1"/>
</dbReference>
<accession>A0A1A9HVA2</accession>
<dbReference type="STRING" id="1806891.Cs308_0749"/>
<dbReference type="AlphaFoldDB" id="A0A1A9HVA2"/>
<dbReference type="KEGG" id="csaz:Cs308_0749"/>
<dbReference type="PANTHER" id="PTHR30327:SF1">
    <property type="entry name" value="UPF0301 PROTEIN YQGE"/>
    <property type="match status" value="1"/>
</dbReference>
<name>A0A1A9HVA2_9CHLA</name>
<evidence type="ECO:0000313" key="3">
    <source>
        <dbReference type="EMBL" id="ANH78919.1"/>
    </source>
</evidence>
<reference evidence="3 4" key="1">
    <citation type="submission" date="2016-03" db="EMBL/GenBank/DDBJ databases">
        <title>Culture-independent genomics supports pathogen discovery for uncultivable bacteria within the genus Chlamydia.</title>
        <authorList>
            <person name="Taylor-Brown A."/>
            <person name="Bachmann N.L."/>
            <person name="Borel N."/>
            <person name="Polkinghorne A."/>
        </authorList>
    </citation>
    <scope>NUCLEOTIDE SEQUENCE [LARGE SCALE GENOMIC DNA]</scope>
    <source>
        <strain evidence="3 4">2742-308</strain>
    </source>
</reference>
<dbReference type="Proteomes" id="UP000078162">
    <property type="component" value="Chromosome"/>
</dbReference>
<protein>
    <recommendedName>
        <fullName evidence="2">UPF0301 protein Cs308_0749</fullName>
    </recommendedName>
</protein>
<sequence length="189" mass="20922">MTKIPYSLLEKGSLLVASPDMDQGVFVRSVILLCEHSLNGSFGLILNKTLGFEISEDIFAFDKVSNHNIRFCMGGPLQANQMMLLHSCSEIPEQTLEICPSVYLGGDLTFLQEVASSESGPEINLCFGYSGWQAGQLEKEFLEGEWFLAPGDKDYVFFSEPEHLWSSILKNLGGKYASLSTVPENLLLN</sequence>
<dbReference type="HAMAP" id="MF_00758">
    <property type="entry name" value="UPF0301"/>
    <property type="match status" value="1"/>
</dbReference>
<gene>
    <name evidence="3" type="ORF">Cs308_0749</name>
</gene>
<dbReference type="PATRIC" id="fig|1806891.3.peg.743"/>
<comment type="similarity">
    <text evidence="1 2">Belongs to the UPF0301 (AlgH) family.</text>
</comment>
<evidence type="ECO:0000256" key="2">
    <source>
        <dbReference type="HAMAP-Rule" id="MF_00758"/>
    </source>
</evidence>
<dbReference type="RefSeq" id="WP_066482682.1">
    <property type="nucleotide sequence ID" value="NZ_CP014639.1"/>
</dbReference>
<evidence type="ECO:0000313" key="4">
    <source>
        <dbReference type="Proteomes" id="UP000078162"/>
    </source>
</evidence>